<gene>
    <name evidence="1" type="ORF">FN846DRAFT_968891</name>
</gene>
<protein>
    <submittedName>
        <fullName evidence="1">Uncharacterized protein</fullName>
    </submittedName>
</protein>
<dbReference type="AlphaFoldDB" id="A0A5J5EK66"/>
<dbReference type="InParanoid" id="A0A5J5EK66"/>
<comment type="caution">
    <text evidence="1">The sequence shown here is derived from an EMBL/GenBank/DDBJ whole genome shotgun (WGS) entry which is preliminary data.</text>
</comment>
<organism evidence="1 2">
    <name type="scientific">Sphaerosporella brunnea</name>
    <dbReference type="NCBI Taxonomy" id="1250544"/>
    <lineage>
        <taxon>Eukaryota</taxon>
        <taxon>Fungi</taxon>
        <taxon>Dikarya</taxon>
        <taxon>Ascomycota</taxon>
        <taxon>Pezizomycotina</taxon>
        <taxon>Pezizomycetes</taxon>
        <taxon>Pezizales</taxon>
        <taxon>Pyronemataceae</taxon>
        <taxon>Sphaerosporella</taxon>
    </lineage>
</organism>
<evidence type="ECO:0000313" key="1">
    <source>
        <dbReference type="EMBL" id="KAA8895594.1"/>
    </source>
</evidence>
<dbReference type="Proteomes" id="UP000326924">
    <property type="component" value="Unassembled WGS sequence"/>
</dbReference>
<sequence>MYRYTTWAFLHLLPVTRTHELLRPPSTPVYISNWAILQAPKQLDLETSIVDIQVLLTYLSTAMKHHSASIHYSIRATTSASYEIE</sequence>
<name>A0A5J5EK66_9PEZI</name>
<dbReference type="EMBL" id="VXIS01000255">
    <property type="protein sequence ID" value="KAA8895594.1"/>
    <property type="molecule type" value="Genomic_DNA"/>
</dbReference>
<evidence type="ECO:0000313" key="2">
    <source>
        <dbReference type="Proteomes" id="UP000326924"/>
    </source>
</evidence>
<reference evidence="1 2" key="1">
    <citation type="submission" date="2019-09" db="EMBL/GenBank/DDBJ databases">
        <title>Draft genome of the ectomycorrhizal ascomycete Sphaerosporella brunnea.</title>
        <authorList>
            <consortium name="DOE Joint Genome Institute"/>
            <person name="Benucci G.M."/>
            <person name="Marozzi G."/>
            <person name="Antonielli L."/>
            <person name="Sanchez S."/>
            <person name="Marco P."/>
            <person name="Wang X."/>
            <person name="Falini L.B."/>
            <person name="Barry K."/>
            <person name="Haridas S."/>
            <person name="Lipzen A."/>
            <person name="Labutti K."/>
            <person name="Grigoriev I.V."/>
            <person name="Murat C."/>
            <person name="Martin F."/>
            <person name="Albertini E."/>
            <person name="Donnini D."/>
            <person name="Bonito G."/>
        </authorList>
    </citation>
    <scope>NUCLEOTIDE SEQUENCE [LARGE SCALE GENOMIC DNA]</scope>
    <source>
        <strain evidence="1 2">Sb_GMNB300</strain>
    </source>
</reference>
<proteinExistence type="predicted"/>
<keyword evidence="2" id="KW-1185">Reference proteome</keyword>
<accession>A0A5J5EK66</accession>